<keyword evidence="1" id="KW-0732">Signal</keyword>
<evidence type="ECO:0000313" key="2">
    <source>
        <dbReference type="EMBL" id="MDC8011721.1"/>
    </source>
</evidence>
<name>A0A9X3YGF0_9GAMM</name>
<feature type="chain" id="PRO_5040897500" evidence="1">
    <location>
        <begin position="24"/>
        <end position="453"/>
    </location>
</feature>
<feature type="signal peptide" evidence="1">
    <location>
        <begin position="1"/>
        <end position="23"/>
    </location>
</feature>
<dbReference type="RefSeq" id="WP_263542932.1">
    <property type="nucleotide sequence ID" value="NZ_JAOVZO020000003.1"/>
</dbReference>
<comment type="caution">
    <text evidence="2">The sequence shown here is derived from an EMBL/GenBank/DDBJ whole genome shotgun (WGS) entry which is preliminary data.</text>
</comment>
<organism evidence="2 3">
    <name type="scientific">Tahibacter soli</name>
    <dbReference type="NCBI Taxonomy" id="2983605"/>
    <lineage>
        <taxon>Bacteria</taxon>
        <taxon>Pseudomonadati</taxon>
        <taxon>Pseudomonadota</taxon>
        <taxon>Gammaproteobacteria</taxon>
        <taxon>Lysobacterales</taxon>
        <taxon>Rhodanobacteraceae</taxon>
        <taxon>Tahibacter</taxon>
    </lineage>
</organism>
<dbReference type="Proteomes" id="UP001139971">
    <property type="component" value="Unassembled WGS sequence"/>
</dbReference>
<evidence type="ECO:0000256" key="1">
    <source>
        <dbReference type="SAM" id="SignalP"/>
    </source>
</evidence>
<evidence type="ECO:0000313" key="3">
    <source>
        <dbReference type="Proteomes" id="UP001139971"/>
    </source>
</evidence>
<dbReference type="AlphaFoldDB" id="A0A9X3YGF0"/>
<keyword evidence="3" id="KW-1185">Reference proteome</keyword>
<sequence length="453" mass="50125">MRSFFVALAAVALAAPASGASSAAWRAQQQAAAEKSERILRQAEKARGLLAQYVLMRAAWAADEGKAFRLIFGQYLSWHESYLGLHDEAVQSFSIQQLPDQADAPSPLDDAHAAQPALEAIPKLAQGRQAVFFNEAHNAAITRTLTVALLERLRKDGFTHFAAETLYETDTELAKRGYPTEASGFYTQEPVYAEMVRTALKLGYVVVPYEAMSDASGDAREREQAKNLVERVFKRDPKARLVVNAGYAHIVETGKYLGGASMAQHFRKITGIDPLTIEQTMLIPHPMVEQDHPYYRTALAKLDPKTPQVFVDKAGAPWSLRAGAYDVSVLLPPYTRDDGRQSWLDIDGLRVPYAVDGEICRGTIPCLLEARYIGEGDDAIPADRIVIGMRDARLGNTEQKFRTMQGVRTTLYLRPGRYRLRASGADNQVVTTQNINVAAGDKSVPDRKEKETR</sequence>
<gene>
    <name evidence="2" type="ORF">OD750_004090</name>
</gene>
<dbReference type="EMBL" id="JAOVZO020000003">
    <property type="protein sequence ID" value="MDC8011721.1"/>
    <property type="molecule type" value="Genomic_DNA"/>
</dbReference>
<accession>A0A9X3YGF0</accession>
<reference evidence="2" key="1">
    <citation type="submission" date="2023-02" db="EMBL/GenBank/DDBJ databases">
        <title>Tahibacter soli sp. nov. isolated from soil.</title>
        <authorList>
            <person name="Baek J.H."/>
            <person name="Lee J.K."/>
            <person name="Choi D.G."/>
            <person name="Jeon C.O."/>
        </authorList>
    </citation>
    <scope>NUCLEOTIDE SEQUENCE</scope>
    <source>
        <strain evidence="2">BL</strain>
    </source>
</reference>
<proteinExistence type="predicted"/>
<protein>
    <submittedName>
        <fullName evidence="2">Uncharacterized protein</fullName>
    </submittedName>
</protein>